<gene>
    <name evidence="1" type="ORF">ASJ35_15245</name>
</gene>
<dbReference type="RefSeq" id="WP_058723704.1">
    <property type="nucleotide sequence ID" value="NZ_LMUA01000028.1"/>
</dbReference>
<dbReference type="Proteomes" id="UP000053433">
    <property type="component" value="Unassembled WGS sequence"/>
</dbReference>
<sequence>MAGNAFTAGVKPGGLTTSTEIRILLCYLIQHAGTPLSQGELETALLGEELVNYFELASNLSDLLEQGFVREENGRYTILPAGADIAEALADDVPRSVRDAAVRATLAAQQFARKEAQHHAQITPAASGTGYNVQCSIRDMESDVFSFSLYVPDKLTAKLARAQFIENGDGIYKLMLAALTSNDALVTELLKKSTNL</sequence>
<name>A0A0W7TMS8_9FIRM</name>
<protein>
    <recommendedName>
        <fullName evidence="3">DUF4364 family protein</fullName>
    </recommendedName>
</protein>
<evidence type="ECO:0000313" key="1">
    <source>
        <dbReference type="EMBL" id="KUE75138.1"/>
    </source>
</evidence>
<dbReference type="AlphaFoldDB" id="A0A0W7TMS8"/>
<reference evidence="1 2" key="1">
    <citation type="submission" date="2015-10" db="EMBL/GenBank/DDBJ databases">
        <title>A novel member of the family Ruminococcaceae isolated from human faeces.</title>
        <authorList>
            <person name="Shkoporov A.N."/>
            <person name="Chaplin A.V."/>
            <person name="Motuzova O.V."/>
            <person name="Kafarskaia L.I."/>
            <person name="Efimov B.A."/>
        </authorList>
    </citation>
    <scope>NUCLEOTIDE SEQUENCE [LARGE SCALE GENOMIC DNA]</scope>
    <source>
        <strain evidence="1 2">668</strain>
    </source>
</reference>
<organism evidence="1 2">
    <name type="scientific">Ruthenibacterium lactatiformans</name>
    <dbReference type="NCBI Taxonomy" id="1550024"/>
    <lineage>
        <taxon>Bacteria</taxon>
        <taxon>Bacillati</taxon>
        <taxon>Bacillota</taxon>
        <taxon>Clostridia</taxon>
        <taxon>Eubacteriales</taxon>
        <taxon>Oscillospiraceae</taxon>
        <taxon>Ruthenibacterium</taxon>
    </lineage>
</organism>
<evidence type="ECO:0008006" key="3">
    <source>
        <dbReference type="Google" id="ProtNLM"/>
    </source>
</evidence>
<evidence type="ECO:0000313" key="2">
    <source>
        <dbReference type="Proteomes" id="UP000053433"/>
    </source>
</evidence>
<dbReference type="InterPro" id="IPR025374">
    <property type="entry name" value="DUF4364"/>
</dbReference>
<dbReference type="EMBL" id="LMUA01000028">
    <property type="protein sequence ID" value="KUE75138.1"/>
    <property type="molecule type" value="Genomic_DNA"/>
</dbReference>
<dbReference type="Pfam" id="PF14277">
    <property type="entry name" value="DUF4364"/>
    <property type="match status" value="1"/>
</dbReference>
<accession>A0A0W7TMS8</accession>
<comment type="caution">
    <text evidence="1">The sequence shown here is derived from an EMBL/GenBank/DDBJ whole genome shotgun (WGS) entry which is preliminary data.</text>
</comment>
<proteinExistence type="predicted"/>